<sequence>DIRQSRSRSPRGATKLLISRLKGSFGALVGTELSPARVLDRESGLGSQLRKAWLDSGGLLVLRGLTTMTPAEMVAISRIFGQVEEELEINKKKYMVEGVAQVMRIGNTRTADGVMTALNSNNAHLPADGSPQYRMADRLPVWHTDSTYRKRPPVGSLLFCKQAPPQGGDTCFADARGAFEALDDETRSRLLGLECLCSQAHHDAKVHLSAPEFPTLGPEQRKSFPAMRVPMVLKHPITGHLALYGMNSSTCAVLPKGTPISEDVMDGFELEAKEDPSVAREWRSLLPLVTSERFTVKWTWQPGDLVVWDNRCTMHCATGFDLQNHAREMWRTTLAFDLEEN</sequence>
<gene>
    <name evidence="7" type="ORF">PGLA2088_LOCUS37098</name>
</gene>
<dbReference type="GO" id="GO:0051213">
    <property type="term" value="F:dioxygenase activity"/>
    <property type="evidence" value="ECO:0007669"/>
    <property type="project" value="UniProtKB-KW"/>
</dbReference>
<feature type="domain" description="TauD/TfdA-like" evidence="6">
    <location>
        <begin position="21"/>
        <end position="333"/>
    </location>
</feature>
<dbReference type="Pfam" id="PF02668">
    <property type="entry name" value="TauD"/>
    <property type="match status" value="1"/>
</dbReference>
<protein>
    <recommendedName>
        <fullName evidence="6">TauD/TfdA-like domain-containing protein</fullName>
    </recommendedName>
</protein>
<keyword evidence="2" id="KW-0479">Metal-binding</keyword>
<keyword evidence="3" id="KW-0223">Dioxygenase</keyword>
<reference evidence="7" key="1">
    <citation type="submission" date="2021-02" db="EMBL/GenBank/DDBJ databases">
        <authorList>
            <person name="Dougan E. K."/>
            <person name="Rhodes N."/>
            <person name="Thang M."/>
            <person name="Chan C."/>
        </authorList>
    </citation>
    <scope>NUCLEOTIDE SEQUENCE</scope>
</reference>
<evidence type="ECO:0000256" key="5">
    <source>
        <dbReference type="ARBA" id="ARBA00023004"/>
    </source>
</evidence>
<dbReference type="EMBL" id="CAJNNW010032354">
    <property type="protein sequence ID" value="CAE8712588.1"/>
    <property type="molecule type" value="Genomic_DNA"/>
</dbReference>
<dbReference type="PANTHER" id="PTHR43779:SF3">
    <property type="entry name" value="(3R)-3-[(CARBOXYMETHYL)AMINO]FATTY ACID OXYGENASE_DECARBOXYLASE"/>
    <property type="match status" value="1"/>
</dbReference>
<accession>A0A813KTN1</accession>
<keyword evidence="5" id="KW-0408">Iron</keyword>
<evidence type="ECO:0000259" key="6">
    <source>
        <dbReference type="Pfam" id="PF02668"/>
    </source>
</evidence>
<evidence type="ECO:0000256" key="4">
    <source>
        <dbReference type="ARBA" id="ARBA00023002"/>
    </source>
</evidence>
<dbReference type="InterPro" id="IPR051178">
    <property type="entry name" value="TfdA_dioxygenase"/>
</dbReference>
<name>A0A813KTN1_POLGL</name>
<proteinExistence type="inferred from homology"/>
<comment type="caution">
    <text evidence="7">The sequence shown here is derived from an EMBL/GenBank/DDBJ whole genome shotgun (WGS) entry which is preliminary data.</text>
</comment>
<dbReference type="Proteomes" id="UP000626109">
    <property type="component" value="Unassembled WGS sequence"/>
</dbReference>
<evidence type="ECO:0000313" key="8">
    <source>
        <dbReference type="Proteomes" id="UP000626109"/>
    </source>
</evidence>
<comment type="similarity">
    <text evidence="1">Belongs to the TfdA dioxygenase family.</text>
</comment>
<feature type="non-terminal residue" evidence="7">
    <location>
        <position position="1"/>
    </location>
</feature>
<dbReference type="AlphaFoldDB" id="A0A813KTN1"/>
<evidence type="ECO:0000256" key="1">
    <source>
        <dbReference type="ARBA" id="ARBA00005896"/>
    </source>
</evidence>
<organism evidence="7 8">
    <name type="scientific">Polarella glacialis</name>
    <name type="common">Dinoflagellate</name>
    <dbReference type="NCBI Taxonomy" id="89957"/>
    <lineage>
        <taxon>Eukaryota</taxon>
        <taxon>Sar</taxon>
        <taxon>Alveolata</taxon>
        <taxon>Dinophyceae</taxon>
        <taxon>Suessiales</taxon>
        <taxon>Suessiaceae</taxon>
        <taxon>Polarella</taxon>
    </lineage>
</organism>
<dbReference type="GO" id="GO:0046872">
    <property type="term" value="F:metal ion binding"/>
    <property type="evidence" value="ECO:0007669"/>
    <property type="project" value="UniProtKB-KW"/>
</dbReference>
<evidence type="ECO:0000313" key="7">
    <source>
        <dbReference type="EMBL" id="CAE8712588.1"/>
    </source>
</evidence>
<keyword evidence="4" id="KW-0560">Oxidoreductase</keyword>
<evidence type="ECO:0000256" key="2">
    <source>
        <dbReference type="ARBA" id="ARBA00022723"/>
    </source>
</evidence>
<dbReference type="InterPro" id="IPR003819">
    <property type="entry name" value="TauD/TfdA-like"/>
</dbReference>
<dbReference type="SUPFAM" id="SSF51197">
    <property type="entry name" value="Clavaminate synthase-like"/>
    <property type="match status" value="1"/>
</dbReference>
<dbReference type="Gene3D" id="3.60.130.10">
    <property type="entry name" value="Clavaminate synthase-like"/>
    <property type="match status" value="1"/>
</dbReference>
<dbReference type="PANTHER" id="PTHR43779">
    <property type="entry name" value="DIOXYGENASE RV0097-RELATED"/>
    <property type="match status" value="1"/>
</dbReference>
<evidence type="ECO:0000256" key="3">
    <source>
        <dbReference type="ARBA" id="ARBA00022964"/>
    </source>
</evidence>
<dbReference type="InterPro" id="IPR042098">
    <property type="entry name" value="TauD-like_sf"/>
</dbReference>